<organism evidence="2 3">
    <name type="scientific">Mucilaginibacter pineti</name>
    <dbReference type="NCBI Taxonomy" id="1391627"/>
    <lineage>
        <taxon>Bacteria</taxon>
        <taxon>Pseudomonadati</taxon>
        <taxon>Bacteroidota</taxon>
        <taxon>Sphingobacteriia</taxon>
        <taxon>Sphingobacteriales</taxon>
        <taxon>Sphingobacteriaceae</taxon>
        <taxon>Mucilaginibacter</taxon>
    </lineage>
</organism>
<evidence type="ECO:0008006" key="4">
    <source>
        <dbReference type="Google" id="ProtNLM"/>
    </source>
</evidence>
<protein>
    <recommendedName>
        <fullName evidence="4">Adhesin</fullName>
    </recommendedName>
</protein>
<dbReference type="AlphaFoldDB" id="A0A1G7DQQ4"/>
<dbReference type="OrthoDB" id="1117657at2"/>
<feature type="signal peptide" evidence="1">
    <location>
        <begin position="1"/>
        <end position="25"/>
    </location>
</feature>
<proteinExistence type="predicted"/>
<keyword evidence="1" id="KW-0732">Signal</keyword>
<feature type="chain" id="PRO_5011455120" description="Adhesin" evidence="1">
    <location>
        <begin position="26"/>
        <end position="471"/>
    </location>
</feature>
<dbReference type="STRING" id="1391627.SAMN05216464_10769"/>
<accession>A0A1G7DQQ4</accession>
<reference evidence="2 3" key="1">
    <citation type="submission" date="2016-10" db="EMBL/GenBank/DDBJ databases">
        <authorList>
            <person name="de Groot N.N."/>
        </authorList>
    </citation>
    <scope>NUCLEOTIDE SEQUENCE [LARGE SCALE GENOMIC DNA]</scope>
    <source>
        <strain evidence="2 3">47C3B</strain>
    </source>
</reference>
<gene>
    <name evidence="2" type="ORF">SAMN05216464_10769</name>
</gene>
<keyword evidence="3" id="KW-1185">Reference proteome</keyword>
<sequence length="471" mass="51915">MKSKIFNPFLFALMVLITVCSNTFAQVTPAPPVSPKPLPAPPASDMKPLEKLDDKDFQLKMNDLKIQMRDLQVKMNALNKLKIEKTMKLSAKKFKSFSKNFNFKFDSLKTFTYKSLDSSLNFSFSTDLAPKIAYGFKDFDNNFTFFSNEEDTATKRSGKDDGIEKIKNYSKSYSVDGNDVINIDNRFGKITVNTWAKNEVKVDVQIKVVANDDDKAQKLLDNVKIMDSKDGSDVFFKTYIKSDDDNNGSWSSLFSGKRSSSHSISINYTVYMPAKSALNITNKYGSTNLPDLDGKLNINNSYGSLVAKVLSHTGNQIKVRYGSANIGSLNDSELDVAYGSLDLGDCNKLNADVSYGSAKIGRITTSGNINLKFGGGLNINEVDKNVKNLSVTSSYSSVKLGIGSDHNADFDVTIHYGSFNYDGHDVNITSKTPADGERGFNPTKNYKGHLGKGASEKTITVTSNYGSVKFD</sequence>
<dbReference type="RefSeq" id="WP_091150367.1">
    <property type="nucleotide sequence ID" value="NZ_FNAI01000007.1"/>
</dbReference>
<evidence type="ECO:0000256" key="1">
    <source>
        <dbReference type="SAM" id="SignalP"/>
    </source>
</evidence>
<dbReference type="Proteomes" id="UP000199072">
    <property type="component" value="Unassembled WGS sequence"/>
</dbReference>
<evidence type="ECO:0000313" key="2">
    <source>
        <dbReference type="EMBL" id="SDE53480.1"/>
    </source>
</evidence>
<evidence type="ECO:0000313" key="3">
    <source>
        <dbReference type="Proteomes" id="UP000199072"/>
    </source>
</evidence>
<name>A0A1G7DQQ4_9SPHI</name>
<dbReference type="EMBL" id="FNAI01000007">
    <property type="protein sequence ID" value="SDE53480.1"/>
    <property type="molecule type" value="Genomic_DNA"/>
</dbReference>